<dbReference type="OrthoDB" id="9783873at2"/>
<dbReference type="STRING" id="398767.Glov_0012"/>
<feature type="domain" description="DUF83" evidence="1">
    <location>
        <begin position="92"/>
        <end position="223"/>
    </location>
</feature>
<proteinExistence type="predicted"/>
<protein>
    <recommendedName>
        <fullName evidence="5">DUF2779 domain-containing protein</fullName>
    </recommendedName>
</protein>
<sequence length="493" mass="56523">MKKSAIPGLSKSRYLNGLQCPKYLWLATWRKELRNEFDETTEEILAQGHQVGDIAQELFPGGVEIPYDGLSIDEQLQQTQNVLKQSKVIYEASFEYNGVFVKADILRKGRGGWELYEVKSSSKLKDTYYDDLAVQYHVITNAGIKITKAHLIHINTSYQRKGKLDPHQLFTIVDLTEGVLEMQPAVKKQIATLKKMLAGAEPIVQIGPHCEDPYECAFSEHCWQDVPDEGSVFDLAGNGADCFKLYHEGITKLKDIPLDRVKGKQRQQVEAAKKKQTIVNKEGLQEFMDSLWYPLCYLDFETFMEAVPSYDGQRPYQQMPFQFSLHIQKKPGGKVYHHEYLAPPAIDPRKEFLDELLKVLPDDGCIMVYYKPFEQSRLKELAELYPRKKKQIQQLIDNMVDLLDPFKARHLYSWKQQGSHSIKAVLPAFVKDLSYDELEISNGSAAMQAYHSMCASVESPRKLATLRKQLLAYCKQDTLAMVRLLEVISERAR</sequence>
<evidence type="ECO:0000259" key="2">
    <source>
        <dbReference type="Pfam" id="PF11074"/>
    </source>
</evidence>
<dbReference type="KEGG" id="glo:Glov_0012"/>
<evidence type="ECO:0000259" key="1">
    <source>
        <dbReference type="Pfam" id="PF01930"/>
    </source>
</evidence>
<feature type="domain" description="DUF2779" evidence="2">
    <location>
        <begin position="296"/>
        <end position="421"/>
    </location>
</feature>
<name>B3E8P7_TRIL1</name>
<dbReference type="Pfam" id="PF01930">
    <property type="entry name" value="Cas_Cas4"/>
    <property type="match status" value="1"/>
</dbReference>
<dbReference type="Proteomes" id="UP000002420">
    <property type="component" value="Chromosome"/>
</dbReference>
<accession>B3E8P7</accession>
<dbReference type="EMBL" id="CP001089">
    <property type="protein sequence ID" value="ACD93750.1"/>
    <property type="molecule type" value="Genomic_DNA"/>
</dbReference>
<gene>
    <name evidence="3" type="ordered locus">Glov_0012</name>
</gene>
<reference evidence="3 4" key="1">
    <citation type="submission" date="2008-05" db="EMBL/GenBank/DDBJ databases">
        <title>Complete sequence of chromosome of Geobacter lovleyi SZ.</title>
        <authorList>
            <consortium name="US DOE Joint Genome Institute"/>
            <person name="Lucas S."/>
            <person name="Copeland A."/>
            <person name="Lapidus A."/>
            <person name="Glavina del Rio T."/>
            <person name="Dalin E."/>
            <person name="Tice H."/>
            <person name="Bruce D."/>
            <person name="Goodwin L."/>
            <person name="Pitluck S."/>
            <person name="Chertkov O."/>
            <person name="Meincke L."/>
            <person name="Brettin T."/>
            <person name="Detter J.C."/>
            <person name="Han C."/>
            <person name="Tapia R."/>
            <person name="Kuske C.R."/>
            <person name="Schmutz J."/>
            <person name="Larimer F."/>
            <person name="Land M."/>
            <person name="Hauser L."/>
            <person name="Kyrpides N."/>
            <person name="Mikhailova N."/>
            <person name="Sung Y."/>
            <person name="Fletcher K.E."/>
            <person name="Ritalahti K.M."/>
            <person name="Loeffler F.E."/>
            <person name="Richardson P."/>
        </authorList>
    </citation>
    <scope>NUCLEOTIDE SEQUENCE [LARGE SCALE GENOMIC DNA]</scope>
    <source>
        <strain evidence="4">ATCC BAA-1151 / DSM 17278 / SZ</strain>
    </source>
</reference>
<dbReference type="RefSeq" id="WP_012468109.1">
    <property type="nucleotide sequence ID" value="NC_010814.1"/>
</dbReference>
<evidence type="ECO:0008006" key="5">
    <source>
        <dbReference type="Google" id="ProtNLM"/>
    </source>
</evidence>
<dbReference type="eggNOG" id="COG1468">
    <property type="taxonomic scope" value="Bacteria"/>
</dbReference>
<dbReference type="HOGENOM" id="CLU_039162_0_0_7"/>
<dbReference type="Gene3D" id="3.90.320.10">
    <property type="match status" value="1"/>
</dbReference>
<dbReference type="AlphaFoldDB" id="B3E8P7"/>
<keyword evidence="4" id="KW-1185">Reference proteome</keyword>
<organism evidence="3 4">
    <name type="scientific">Trichlorobacter lovleyi (strain ATCC BAA-1151 / DSM 17278 / SZ)</name>
    <name type="common">Geobacter lovleyi</name>
    <dbReference type="NCBI Taxonomy" id="398767"/>
    <lineage>
        <taxon>Bacteria</taxon>
        <taxon>Pseudomonadati</taxon>
        <taxon>Thermodesulfobacteriota</taxon>
        <taxon>Desulfuromonadia</taxon>
        <taxon>Geobacterales</taxon>
        <taxon>Geobacteraceae</taxon>
        <taxon>Trichlorobacter</taxon>
    </lineage>
</organism>
<dbReference type="InterPro" id="IPR022765">
    <property type="entry name" value="Dna2/Cas4_DUF83"/>
</dbReference>
<evidence type="ECO:0000313" key="4">
    <source>
        <dbReference type="Proteomes" id="UP000002420"/>
    </source>
</evidence>
<dbReference type="InterPro" id="IPR021301">
    <property type="entry name" value="DUF2779"/>
</dbReference>
<dbReference type="InterPro" id="IPR011604">
    <property type="entry name" value="PDDEXK-like_dom_sf"/>
</dbReference>
<dbReference type="Pfam" id="PF11074">
    <property type="entry name" value="DUF2779"/>
    <property type="match status" value="1"/>
</dbReference>
<evidence type="ECO:0000313" key="3">
    <source>
        <dbReference type="EMBL" id="ACD93750.1"/>
    </source>
</evidence>